<keyword evidence="2" id="KW-0732">Signal</keyword>
<sequence length="318" mass="32507">MRRLTAAAALAGLAALGGAASVVMGVAPVVAQADDAKAPAPAPKSRPAQADAGAADTAPPPRRPAESPRPAAQGHLIPPEEMPPPAAPAAKADAKSTAAEPTVPPASSGTLIPPEPIVPAGPPVPETLRETDFAHAACRLELRRLGVEYREIPALSDPGQRDCGIARPVEVTAILPGVTLDQPAPMRCETARALAHWMAEVVVPAAGRLPGAPRVTGLSLGTTYQCRGVVGNGTPQNLSEHATGNAIDIAGFRFDTAPPMPITPPGDRGDLAVAFQNAVQGAACLYFTTVLGPGSNAAHEDHLHLDVKARRGGFRLCQ</sequence>
<evidence type="ECO:0000313" key="5">
    <source>
        <dbReference type="Proteomes" id="UP000182944"/>
    </source>
</evidence>
<evidence type="ECO:0000256" key="1">
    <source>
        <dbReference type="SAM" id="MobiDB-lite"/>
    </source>
</evidence>
<keyword evidence="5" id="KW-1185">Reference proteome</keyword>
<evidence type="ECO:0000256" key="2">
    <source>
        <dbReference type="SAM" id="SignalP"/>
    </source>
</evidence>
<dbReference type="EMBL" id="FNNA01000001">
    <property type="protein sequence ID" value="SDW42061.1"/>
    <property type="molecule type" value="Genomic_DNA"/>
</dbReference>
<dbReference type="STRING" id="1545044.SAMN05444276_101923"/>
<dbReference type="Pfam" id="PF06904">
    <property type="entry name" value="Extensin-like_C"/>
    <property type="match status" value="1"/>
</dbReference>
<dbReference type="AlphaFoldDB" id="A0A1H2TDS3"/>
<evidence type="ECO:0000259" key="3">
    <source>
        <dbReference type="Pfam" id="PF06904"/>
    </source>
</evidence>
<protein>
    <submittedName>
        <fullName evidence="4">Uncharacterized conserved protein</fullName>
    </submittedName>
</protein>
<evidence type="ECO:0000313" key="4">
    <source>
        <dbReference type="EMBL" id="SDW42061.1"/>
    </source>
</evidence>
<organism evidence="4 5">
    <name type="scientific">Paracoccus sanguinis</name>
    <dbReference type="NCBI Taxonomy" id="1545044"/>
    <lineage>
        <taxon>Bacteria</taxon>
        <taxon>Pseudomonadati</taxon>
        <taxon>Pseudomonadota</taxon>
        <taxon>Alphaproteobacteria</taxon>
        <taxon>Rhodobacterales</taxon>
        <taxon>Paracoccaceae</taxon>
        <taxon>Paracoccus</taxon>
    </lineage>
</organism>
<dbReference type="RefSeq" id="WP_244507309.1">
    <property type="nucleotide sequence ID" value="NZ_FNNA01000001.1"/>
</dbReference>
<feature type="region of interest" description="Disordered" evidence="1">
    <location>
        <begin position="34"/>
        <end position="116"/>
    </location>
</feature>
<feature type="compositionally biased region" description="Low complexity" evidence="1">
    <location>
        <begin position="88"/>
        <end position="101"/>
    </location>
</feature>
<name>A0A1H2TDS3_9RHOB</name>
<accession>A0A1H2TDS3</accession>
<dbReference type="InterPro" id="IPR009683">
    <property type="entry name" value="Extensin-like_C"/>
</dbReference>
<dbReference type="Proteomes" id="UP000182944">
    <property type="component" value="Unassembled WGS sequence"/>
</dbReference>
<reference evidence="5" key="1">
    <citation type="submission" date="2016-10" db="EMBL/GenBank/DDBJ databases">
        <authorList>
            <person name="Varghese N."/>
            <person name="Submissions S."/>
        </authorList>
    </citation>
    <scope>NUCLEOTIDE SEQUENCE [LARGE SCALE GENOMIC DNA]</scope>
    <source>
        <strain evidence="5">DSM 29303</strain>
    </source>
</reference>
<feature type="signal peptide" evidence="2">
    <location>
        <begin position="1"/>
        <end position="19"/>
    </location>
</feature>
<proteinExistence type="predicted"/>
<feature type="domain" description="Extensin-like C-terminal" evidence="3">
    <location>
        <begin position="137"/>
        <end position="318"/>
    </location>
</feature>
<feature type="compositionally biased region" description="Low complexity" evidence="1">
    <location>
        <begin position="43"/>
        <end position="57"/>
    </location>
</feature>
<feature type="chain" id="PRO_5010219943" evidence="2">
    <location>
        <begin position="20"/>
        <end position="318"/>
    </location>
</feature>
<gene>
    <name evidence="4" type="ORF">SAMN05444276_101923</name>
</gene>